<evidence type="ECO:0000313" key="1">
    <source>
        <dbReference type="EMBL" id="SMO96582.1"/>
    </source>
</evidence>
<protein>
    <recommendedName>
        <fullName evidence="3">DUF4286 domain-containing protein</fullName>
    </recommendedName>
</protein>
<dbReference type="Proteomes" id="UP000319014">
    <property type="component" value="Unassembled WGS sequence"/>
</dbReference>
<name>A0A521FK32_9RHOB</name>
<accession>A0A521FK32</accession>
<dbReference type="SUPFAM" id="SSF54909">
    <property type="entry name" value="Dimeric alpha+beta barrel"/>
    <property type="match status" value="1"/>
</dbReference>
<keyword evidence="2" id="KW-1185">Reference proteome</keyword>
<dbReference type="OrthoDB" id="3034735at2"/>
<evidence type="ECO:0008006" key="3">
    <source>
        <dbReference type="Google" id="ProtNLM"/>
    </source>
</evidence>
<dbReference type="AlphaFoldDB" id="A0A521FK32"/>
<dbReference type="EMBL" id="FXTK01000025">
    <property type="protein sequence ID" value="SMO96582.1"/>
    <property type="molecule type" value="Genomic_DNA"/>
</dbReference>
<sequence>MDADDESFWHIVRVDIDPEHEDAFSRWYVEQHFPDLLACPGWRSARRFLSLGDGPRYAALYEVDGEWAFDTPEFHRVKGFGPFTPHVRNFTRIQLRPISERFDEAV</sequence>
<dbReference type="InterPro" id="IPR011008">
    <property type="entry name" value="Dimeric_a/b-barrel"/>
</dbReference>
<reference evidence="1 2" key="1">
    <citation type="submission" date="2017-05" db="EMBL/GenBank/DDBJ databases">
        <authorList>
            <person name="Varghese N."/>
            <person name="Submissions S."/>
        </authorList>
    </citation>
    <scope>NUCLEOTIDE SEQUENCE [LARGE SCALE GENOMIC DNA]</scope>
    <source>
        <strain evidence="1 2">DSM 100094</strain>
    </source>
</reference>
<gene>
    <name evidence="1" type="ORF">SAMN06265221_1255</name>
</gene>
<dbReference type="RefSeq" id="WP_142664674.1">
    <property type="nucleotide sequence ID" value="NZ_FXTK01000025.1"/>
</dbReference>
<organism evidence="1 2">
    <name type="scientific">Paracoccus laeviglucosivorans</name>
    <dbReference type="NCBI Taxonomy" id="1197861"/>
    <lineage>
        <taxon>Bacteria</taxon>
        <taxon>Pseudomonadati</taxon>
        <taxon>Pseudomonadota</taxon>
        <taxon>Alphaproteobacteria</taxon>
        <taxon>Rhodobacterales</taxon>
        <taxon>Paracoccaceae</taxon>
        <taxon>Paracoccus</taxon>
    </lineage>
</organism>
<evidence type="ECO:0000313" key="2">
    <source>
        <dbReference type="Proteomes" id="UP000319014"/>
    </source>
</evidence>
<proteinExistence type="predicted"/>